<feature type="transmembrane region" description="Helical" evidence="1">
    <location>
        <begin position="43"/>
        <end position="60"/>
    </location>
</feature>
<feature type="transmembrane region" description="Helical" evidence="1">
    <location>
        <begin position="14"/>
        <end position="31"/>
    </location>
</feature>
<reference evidence="2 3" key="1">
    <citation type="submission" date="2013-11" db="EMBL/GenBank/DDBJ databases">
        <title>Genome sequence of elephant endotheliotropic herpesvirus 5.</title>
        <authorList>
            <person name="Wilkie G.S."/>
            <person name="Davison A.J."/>
            <person name="Denk D."/>
            <person name="Kerr K."/>
            <person name="Redrobe S."/>
            <person name="Steinbach F."/>
            <person name="Dastjerdi A."/>
        </authorList>
    </citation>
    <scope>NUCLEOTIDE SEQUENCE [LARGE SCALE GENOMIC DNA]</scope>
    <source>
        <strain evidence="2 3">Vijay</strain>
    </source>
</reference>
<keyword evidence="1" id="KW-1133">Transmembrane helix</keyword>
<dbReference type="OrthoDB" id="33291at10239"/>
<dbReference type="KEGG" id="vg:20098454"/>
<evidence type="ECO:0000313" key="2">
    <source>
        <dbReference type="EMBL" id="AHC02802.1"/>
    </source>
</evidence>
<dbReference type="EMBL" id="KF921519">
    <property type="protein sequence ID" value="AHC02802.1"/>
    <property type="molecule type" value="Genomic_DNA"/>
</dbReference>
<feature type="transmembrane region" description="Helical" evidence="1">
    <location>
        <begin position="159"/>
        <end position="176"/>
    </location>
</feature>
<feature type="transmembrane region" description="Helical" evidence="1">
    <location>
        <begin position="188"/>
        <end position="208"/>
    </location>
</feature>
<keyword evidence="1" id="KW-0812">Transmembrane</keyword>
<name>A0A075CYL9_9BETA</name>
<proteinExistence type="predicted"/>
<dbReference type="Proteomes" id="UP000152474">
    <property type="component" value="Segment"/>
</dbReference>
<dbReference type="GeneID" id="20098454"/>
<gene>
    <name evidence="2" type="primary">EE39</name>
</gene>
<keyword evidence="3" id="KW-1185">Reference proteome</keyword>
<accession>A0A075CYL9</accession>
<feature type="transmembrane region" description="Helical" evidence="1">
    <location>
        <begin position="80"/>
        <end position="101"/>
    </location>
</feature>
<keyword evidence="1" id="KW-0472">Membrane</keyword>
<evidence type="ECO:0000256" key="1">
    <source>
        <dbReference type="SAM" id="Phobius"/>
    </source>
</evidence>
<protein>
    <submittedName>
        <fullName evidence="2">Membrane protein EE39</fullName>
    </submittedName>
</protein>
<organism evidence="2 3">
    <name type="scientific">Elephant endotheliotropic herpesvirus 5</name>
    <dbReference type="NCBI Taxonomy" id="768738"/>
    <lineage>
        <taxon>Viruses</taxon>
        <taxon>Duplodnaviria</taxon>
        <taxon>Heunggongvirae</taxon>
        <taxon>Peploviricota</taxon>
        <taxon>Herviviricetes</taxon>
        <taxon>Herpesvirales</taxon>
        <taxon>Orthoherpesviridae</taxon>
        <taxon>Betaherpesvirinae</taxon>
        <taxon>Proboscivirus</taxon>
    </lineage>
</organism>
<evidence type="ECO:0000313" key="3">
    <source>
        <dbReference type="Proteomes" id="UP000152474"/>
    </source>
</evidence>
<sequence length="237" mass="27320">MSGKNFLHWISDKSLTTLLLTILVFMVITFLSRLKYIGKLKVTVVDLMLCLYGIYFSLYCGKSHCGGYASDTHCRAVNDVLNNILLILSVSTVGLICRMKFTEVPKNKRGPLIKYVRTLSRRWIPTLLALLTQLDWRHLETTGASLSKGANIYMVKEATLLVLWLLLFFVICDLLDKTGIVQVSGFRVYFYLTLFVFYVKNVNLTFYVRSNVLEYSRTCFTLPFVMYPLTRLFLLIQ</sequence>
<dbReference type="RefSeq" id="YP_009052062.1">
    <property type="nucleotide sequence ID" value="NC_024696.1"/>
</dbReference>